<accession>A0ABV2T0A8</accession>
<name>A0ABV2T0A8_9BACT</name>
<organism evidence="4 5">
    <name type="scientific">Chitinophaga defluvii</name>
    <dbReference type="NCBI Taxonomy" id="3163343"/>
    <lineage>
        <taxon>Bacteria</taxon>
        <taxon>Pseudomonadati</taxon>
        <taxon>Bacteroidota</taxon>
        <taxon>Chitinophagia</taxon>
        <taxon>Chitinophagales</taxon>
        <taxon>Chitinophagaceae</taxon>
        <taxon>Chitinophaga</taxon>
    </lineage>
</organism>
<evidence type="ECO:0000259" key="2">
    <source>
        <dbReference type="Pfam" id="PF04773"/>
    </source>
</evidence>
<dbReference type="PIRSF" id="PIRSF018266">
    <property type="entry name" value="FecR"/>
    <property type="match status" value="1"/>
</dbReference>
<dbReference type="Pfam" id="PF16344">
    <property type="entry name" value="FecR_C"/>
    <property type="match status" value="1"/>
</dbReference>
<gene>
    <name evidence="4" type="ORF">ABR189_03660</name>
</gene>
<dbReference type="Pfam" id="PF04773">
    <property type="entry name" value="FecR"/>
    <property type="match status" value="1"/>
</dbReference>
<dbReference type="InterPro" id="IPR012373">
    <property type="entry name" value="Ferrdict_sens_TM"/>
</dbReference>
<keyword evidence="5" id="KW-1185">Reference proteome</keyword>
<evidence type="ECO:0000313" key="4">
    <source>
        <dbReference type="EMBL" id="MET6996443.1"/>
    </source>
</evidence>
<dbReference type="Proteomes" id="UP001549749">
    <property type="component" value="Unassembled WGS sequence"/>
</dbReference>
<dbReference type="RefSeq" id="WP_354659085.1">
    <property type="nucleotide sequence ID" value="NZ_JBEXAC010000001.1"/>
</dbReference>
<dbReference type="Gene3D" id="3.55.50.30">
    <property type="match status" value="1"/>
</dbReference>
<dbReference type="PANTHER" id="PTHR30273">
    <property type="entry name" value="PERIPLASMIC SIGNAL SENSOR AND SIGMA FACTOR ACTIVATOR FECR-RELATED"/>
    <property type="match status" value="1"/>
</dbReference>
<keyword evidence="1" id="KW-1133">Transmembrane helix</keyword>
<feature type="domain" description="FecR protein" evidence="2">
    <location>
        <begin position="115"/>
        <end position="205"/>
    </location>
</feature>
<sequence>MNEQQLTELIERYLEGTATQEEREKVEQWYAGFDDYTANFYNGDAAKIAASAQKSLALIRQQLSAAPARQPVQMKRRMGWTRIAAAAVVLLFAGVATYFFLYTPRVSARIIVKNAAGQVRQVLLPDSSVVWLNSHSEIQYLPDFSDTAREVFLSGEGFFEIRPESKRPFLVHCQEITTRVLGTSFNVNAYRELDTMAITLLTGKVAISSSGKVLGVLAPDQQLSYYRTSGKVVTAQVSADALGAWKEGKLQFDDCSMEQIATTLERWYGYKFSFEYDQLKKCRYSASFENTIPLKDLLDILRQVSNVQYDLDAVNKSVVFKGKHCNN</sequence>
<feature type="domain" description="Protein FecR C-terminal" evidence="3">
    <location>
        <begin position="249"/>
        <end position="311"/>
    </location>
</feature>
<dbReference type="EMBL" id="JBEXAC010000001">
    <property type="protein sequence ID" value="MET6996443.1"/>
    <property type="molecule type" value="Genomic_DNA"/>
</dbReference>
<feature type="transmembrane region" description="Helical" evidence="1">
    <location>
        <begin position="83"/>
        <end position="102"/>
    </location>
</feature>
<comment type="caution">
    <text evidence="4">The sequence shown here is derived from an EMBL/GenBank/DDBJ whole genome shotgun (WGS) entry which is preliminary data.</text>
</comment>
<keyword evidence="1" id="KW-0812">Transmembrane</keyword>
<dbReference type="InterPro" id="IPR006860">
    <property type="entry name" value="FecR"/>
</dbReference>
<protein>
    <submittedName>
        <fullName evidence="4">FecR domain-containing protein</fullName>
    </submittedName>
</protein>
<evidence type="ECO:0000259" key="3">
    <source>
        <dbReference type="Pfam" id="PF16344"/>
    </source>
</evidence>
<evidence type="ECO:0000313" key="5">
    <source>
        <dbReference type="Proteomes" id="UP001549749"/>
    </source>
</evidence>
<proteinExistence type="predicted"/>
<reference evidence="4 5" key="1">
    <citation type="submission" date="2024-06" db="EMBL/GenBank/DDBJ databases">
        <title>Chitinophaga defluvii sp. nov., isolated from municipal sewage.</title>
        <authorList>
            <person name="Zhang L."/>
        </authorList>
    </citation>
    <scope>NUCLEOTIDE SEQUENCE [LARGE SCALE GENOMIC DNA]</scope>
    <source>
        <strain evidence="4 5">H8</strain>
    </source>
</reference>
<evidence type="ECO:0000256" key="1">
    <source>
        <dbReference type="SAM" id="Phobius"/>
    </source>
</evidence>
<dbReference type="InterPro" id="IPR032508">
    <property type="entry name" value="FecR_C"/>
</dbReference>
<dbReference type="Gene3D" id="2.60.120.1440">
    <property type="match status" value="1"/>
</dbReference>
<dbReference type="PANTHER" id="PTHR30273:SF2">
    <property type="entry name" value="PROTEIN FECR"/>
    <property type="match status" value="1"/>
</dbReference>
<keyword evidence="1" id="KW-0472">Membrane</keyword>